<accession>A0A1L9RZ44</accession>
<keyword evidence="1" id="KW-0805">Transcription regulation</keyword>
<dbReference type="Proteomes" id="UP000184383">
    <property type="component" value="Unassembled WGS sequence"/>
</dbReference>
<feature type="region of interest" description="Disordered" evidence="5">
    <location>
        <begin position="431"/>
        <end position="454"/>
    </location>
</feature>
<dbReference type="AlphaFoldDB" id="A0A1L9RZ44"/>
<dbReference type="GO" id="GO:0008270">
    <property type="term" value="F:zinc ion binding"/>
    <property type="evidence" value="ECO:0007669"/>
    <property type="project" value="InterPro"/>
</dbReference>
<evidence type="ECO:0000256" key="4">
    <source>
        <dbReference type="ARBA" id="ARBA00023242"/>
    </source>
</evidence>
<dbReference type="STRING" id="1073089.A0A1L9RZ44"/>
<gene>
    <name evidence="7" type="ORF">ASPWEDRAFT_75327</name>
</gene>
<organism evidence="7 8">
    <name type="scientific">Aspergillus wentii DTO 134E9</name>
    <dbReference type="NCBI Taxonomy" id="1073089"/>
    <lineage>
        <taxon>Eukaryota</taxon>
        <taxon>Fungi</taxon>
        <taxon>Dikarya</taxon>
        <taxon>Ascomycota</taxon>
        <taxon>Pezizomycotina</taxon>
        <taxon>Eurotiomycetes</taxon>
        <taxon>Eurotiomycetidae</taxon>
        <taxon>Eurotiales</taxon>
        <taxon>Aspergillaceae</taxon>
        <taxon>Aspergillus</taxon>
        <taxon>Aspergillus subgen. Cremei</taxon>
    </lineage>
</organism>
<dbReference type="VEuPathDB" id="FungiDB:ASPWEDRAFT_75327"/>
<dbReference type="OrthoDB" id="5958943at2759"/>
<feature type="domain" description="Zn(2)-C6 fungal-type" evidence="6">
    <location>
        <begin position="11"/>
        <end position="47"/>
    </location>
</feature>
<dbReference type="GO" id="GO:0000981">
    <property type="term" value="F:DNA-binding transcription factor activity, RNA polymerase II-specific"/>
    <property type="evidence" value="ECO:0007669"/>
    <property type="project" value="InterPro"/>
</dbReference>
<dbReference type="CDD" id="cd00067">
    <property type="entry name" value="GAL4"/>
    <property type="match status" value="1"/>
</dbReference>
<feature type="region of interest" description="Disordered" evidence="5">
    <location>
        <begin position="56"/>
        <end position="86"/>
    </location>
</feature>
<keyword evidence="2" id="KW-0238">DNA-binding</keyword>
<reference evidence="8" key="1">
    <citation type="journal article" date="2017" name="Genome Biol.">
        <title>Comparative genomics reveals high biological diversity and specific adaptations in the industrially and medically important fungal genus Aspergillus.</title>
        <authorList>
            <person name="de Vries R.P."/>
            <person name="Riley R."/>
            <person name="Wiebenga A."/>
            <person name="Aguilar-Osorio G."/>
            <person name="Amillis S."/>
            <person name="Uchima C.A."/>
            <person name="Anderluh G."/>
            <person name="Asadollahi M."/>
            <person name="Askin M."/>
            <person name="Barry K."/>
            <person name="Battaglia E."/>
            <person name="Bayram O."/>
            <person name="Benocci T."/>
            <person name="Braus-Stromeyer S.A."/>
            <person name="Caldana C."/>
            <person name="Canovas D."/>
            <person name="Cerqueira G.C."/>
            <person name="Chen F."/>
            <person name="Chen W."/>
            <person name="Choi C."/>
            <person name="Clum A."/>
            <person name="Dos Santos R.A."/>
            <person name="Damasio A.R."/>
            <person name="Diallinas G."/>
            <person name="Emri T."/>
            <person name="Fekete E."/>
            <person name="Flipphi M."/>
            <person name="Freyberg S."/>
            <person name="Gallo A."/>
            <person name="Gournas C."/>
            <person name="Habgood R."/>
            <person name="Hainaut M."/>
            <person name="Harispe M.L."/>
            <person name="Henrissat B."/>
            <person name="Hilden K.S."/>
            <person name="Hope R."/>
            <person name="Hossain A."/>
            <person name="Karabika E."/>
            <person name="Karaffa L."/>
            <person name="Karanyi Z."/>
            <person name="Krasevec N."/>
            <person name="Kuo A."/>
            <person name="Kusch H."/>
            <person name="LaButti K."/>
            <person name="Lagendijk E.L."/>
            <person name="Lapidus A."/>
            <person name="Levasseur A."/>
            <person name="Lindquist E."/>
            <person name="Lipzen A."/>
            <person name="Logrieco A.F."/>
            <person name="MacCabe A."/>
            <person name="Maekelae M.R."/>
            <person name="Malavazi I."/>
            <person name="Melin P."/>
            <person name="Meyer V."/>
            <person name="Mielnichuk N."/>
            <person name="Miskei M."/>
            <person name="Molnar A.P."/>
            <person name="Mule G."/>
            <person name="Ngan C.Y."/>
            <person name="Orejas M."/>
            <person name="Orosz E."/>
            <person name="Ouedraogo J.P."/>
            <person name="Overkamp K.M."/>
            <person name="Park H.-S."/>
            <person name="Perrone G."/>
            <person name="Piumi F."/>
            <person name="Punt P.J."/>
            <person name="Ram A.F."/>
            <person name="Ramon A."/>
            <person name="Rauscher S."/>
            <person name="Record E."/>
            <person name="Riano-Pachon D.M."/>
            <person name="Robert V."/>
            <person name="Roehrig J."/>
            <person name="Ruller R."/>
            <person name="Salamov A."/>
            <person name="Salih N.S."/>
            <person name="Samson R.A."/>
            <person name="Sandor E."/>
            <person name="Sanguinetti M."/>
            <person name="Schuetze T."/>
            <person name="Sepcic K."/>
            <person name="Shelest E."/>
            <person name="Sherlock G."/>
            <person name="Sophianopoulou V."/>
            <person name="Squina F.M."/>
            <person name="Sun H."/>
            <person name="Susca A."/>
            <person name="Todd R.B."/>
            <person name="Tsang A."/>
            <person name="Unkles S.E."/>
            <person name="van de Wiele N."/>
            <person name="van Rossen-Uffink D."/>
            <person name="Oliveira J.V."/>
            <person name="Vesth T.C."/>
            <person name="Visser J."/>
            <person name="Yu J.-H."/>
            <person name="Zhou M."/>
            <person name="Andersen M.R."/>
            <person name="Archer D.B."/>
            <person name="Baker S.E."/>
            <person name="Benoit I."/>
            <person name="Brakhage A.A."/>
            <person name="Braus G.H."/>
            <person name="Fischer R."/>
            <person name="Frisvad J.C."/>
            <person name="Goldman G.H."/>
            <person name="Houbraken J."/>
            <person name="Oakley B."/>
            <person name="Pocsi I."/>
            <person name="Scazzocchio C."/>
            <person name="Seiboth B."/>
            <person name="vanKuyk P.A."/>
            <person name="Wortman J."/>
            <person name="Dyer P.S."/>
            <person name="Grigoriev I.V."/>
        </authorList>
    </citation>
    <scope>NUCLEOTIDE SEQUENCE [LARGE SCALE GENOMIC DNA]</scope>
    <source>
        <strain evidence="8">DTO 134E9</strain>
    </source>
</reference>
<dbReference type="SMART" id="SM00066">
    <property type="entry name" value="GAL4"/>
    <property type="match status" value="1"/>
</dbReference>
<evidence type="ECO:0000313" key="7">
    <source>
        <dbReference type="EMBL" id="OJJ40173.1"/>
    </source>
</evidence>
<feature type="compositionally biased region" description="Low complexity" evidence="5">
    <location>
        <begin position="65"/>
        <end position="84"/>
    </location>
</feature>
<evidence type="ECO:0000313" key="8">
    <source>
        <dbReference type="Proteomes" id="UP000184383"/>
    </source>
</evidence>
<dbReference type="GO" id="GO:0003677">
    <property type="term" value="F:DNA binding"/>
    <property type="evidence" value="ECO:0007669"/>
    <property type="project" value="UniProtKB-KW"/>
</dbReference>
<keyword evidence="3" id="KW-0804">Transcription</keyword>
<keyword evidence="8" id="KW-1185">Reference proteome</keyword>
<dbReference type="GeneID" id="63755383"/>
<sequence>MGDTRRKQFHSCDPCRKGRRGCDATSQVDRVFNACSNCKRWKKECTFNWLSKHAESKGSRKRARPTAPSAPSASSPSTASSASSGVALPEVPDSVYWHSADPTGMVNLPFAPLLPPSDAIVDGFQAEWPNEGQFALSAWNMTAPCDWEVSKNAFSQPEPPPVFHAPLTNYSAEAFGAIPIPQLQDTFTPSSFSVPDLGSNPRDEDSERASKRHSPGSLRMDSENTARQYARSMMTKNLIRIYHDSMENALSCWLTEHNCPYSDSIGDLRPYKERDEWGPNWSNRMCIRVCRLDRVSSKCGMSLTPDEDKTAARALHLAIIAFASQWTQHAQKGTGLSVPAEFASDERLIRERVWNEARHALEQSSGIPSFRIAFANIIFSLTQRPLDDRQDKRLDQLLENDRAPIFLDNANRQLFTFRHKFTRIQRESLTKLRKASAGTTPTHSMGPPDPPSSSQIDPIMTSHEHRGTLNLLHWLGVMFDTLSSAMYQRPLMVSDEDSQVSLVPTPSAPKEHVSSGIQPISHNETNQWDIWGQFFLRPGEKMGSGHAPPRWPCSYEQAASVLSEATPVKVLLYRRITQLQTLIYRGASRDCLEEAIQSTIQVYQHWNCTYRWFMLDCVANHEMLPPRIQSWYVILDGHWHLATMLLADVIESIDDENRGSDVKREARQATDLVAALRIDNALAVGALARSSLQGQEPTLHRHFHDSLNEVAFLVEPWTVVLIHSFAKAAYICLDSLDSFGDRKLLADCFRQNCEFCICALQYLGRKSDMAFLVAQNLSKSLNMK</sequence>
<dbReference type="InterPro" id="IPR036864">
    <property type="entry name" value="Zn2-C6_fun-type_DNA-bd_sf"/>
</dbReference>
<dbReference type="EMBL" id="KV878209">
    <property type="protein sequence ID" value="OJJ40173.1"/>
    <property type="molecule type" value="Genomic_DNA"/>
</dbReference>
<evidence type="ECO:0000256" key="5">
    <source>
        <dbReference type="SAM" id="MobiDB-lite"/>
    </source>
</evidence>
<protein>
    <recommendedName>
        <fullName evidence="6">Zn(2)-C6 fungal-type domain-containing protein</fullName>
    </recommendedName>
</protein>
<evidence type="ECO:0000259" key="6">
    <source>
        <dbReference type="PROSITE" id="PS50048"/>
    </source>
</evidence>
<evidence type="ECO:0000256" key="3">
    <source>
        <dbReference type="ARBA" id="ARBA00023163"/>
    </source>
</evidence>
<name>A0A1L9RZ44_ASPWE</name>
<feature type="region of interest" description="Disordered" evidence="5">
    <location>
        <begin position="189"/>
        <end position="221"/>
    </location>
</feature>
<dbReference type="PROSITE" id="PS50048">
    <property type="entry name" value="ZN2_CY6_FUNGAL_2"/>
    <property type="match status" value="1"/>
</dbReference>
<dbReference type="PROSITE" id="PS00463">
    <property type="entry name" value="ZN2_CY6_FUNGAL_1"/>
    <property type="match status" value="1"/>
</dbReference>
<evidence type="ECO:0000256" key="1">
    <source>
        <dbReference type="ARBA" id="ARBA00023015"/>
    </source>
</evidence>
<proteinExistence type="predicted"/>
<evidence type="ECO:0000256" key="2">
    <source>
        <dbReference type="ARBA" id="ARBA00023125"/>
    </source>
</evidence>
<dbReference type="InterPro" id="IPR001138">
    <property type="entry name" value="Zn2Cys6_DnaBD"/>
</dbReference>
<feature type="non-terminal residue" evidence="7">
    <location>
        <position position="784"/>
    </location>
</feature>
<feature type="region of interest" description="Disordered" evidence="5">
    <location>
        <begin position="1"/>
        <end position="21"/>
    </location>
</feature>
<dbReference type="Gene3D" id="4.10.240.10">
    <property type="entry name" value="Zn(2)-C6 fungal-type DNA-binding domain"/>
    <property type="match status" value="1"/>
</dbReference>
<feature type="region of interest" description="Disordered" evidence="5">
    <location>
        <begin position="500"/>
        <end position="519"/>
    </location>
</feature>
<dbReference type="SUPFAM" id="SSF57701">
    <property type="entry name" value="Zn2/Cys6 DNA-binding domain"/>
    <property type="match status" value="1"/>
</dbReference>
<dbReference type="Pfam" id="PF00172">
    <property type="entry name" value="Zn_clus"/>
    <property type="match status" value="1"/>
</dbReference>
<keyword evidence="4" id="KW-0539">Nucleus</keyword>
<dbReference type="RefSeq" id="XP_040693849.1">
    <property type="nucleotide sequence ID" value="XM_040839535.1"/>
</dbReference>